<organism evidence="1 2">
    <name type="scientific">Arctium lappa</name>
    <name type="common">Greater burdock</name>
    <name type="synonym">Lappa major</name>
    <dbReference type="NCBI Taxonomy" id="4217"/>
    <lineage>
        <taxon>Eukaryota</taxon>
        <taxon>Viridiplantae</taxon>
        <taxon>Streptophyta</taxon>
        <taxon>Embryophyta</taxon>
        <taxon>Tracheophyta</taxon>
        <taxon>Spermatophyta</taxon>
        <taxon>Magnoliopsida</taxon>
        <taxon>eudicotyledons</taxon>
        <taxon>Gunneridae</taxon>
        <taxon>Pentapetalae</taxon>
        <taxon>asterids</taxon>
        <taxon>campanulids</taxon>
        <taxon>Asterales</taxon>
        <taxon>Asteraceae</taxon>
        <taxon>Carduoideae</taxon>
        <taxon>Cardueae</taxon>
        <taxon>Arctiinae</taxon>
        <taxon>Arctium</taxon>
    </lineage>
</organism>
<reference evidence="2" key="1">
    <citation type="journal article" date="2022" name="Mol. Ecol. Resour.">
        <title>The genomes of chicory, endive, great burdock and yacon provide insights into Asteraceae palaeo-polyploidization history and plant inulin production.</title>
        <authorList>
            <person name="Fan W."/>
            <person name="Wang S."/>
            <person name="Wang H."/>
            <person name="Wang A."/>
            <person name="Jiang F."/>
            <person name="Liu H."/>
            <person name="Zhao H."/>
            <person name="Xu D."/>
            <person name="Zhang Y."/>
        </authorList>
    </citation>
    <scope>NUCLEOTIDE SEQUENCE [LARGE SCALE GENOMIC DNA]</scope>
    <source>
        <strain evidence="2">cv. Niubang</strain>
    </source>
</reference>
<dbReference type="EMBL" id="CM042060">
    <property type="protein sequence ID" value="KAI3677611.1"/>
    <property type="molecule type" value="Genomic_DNA"/>
</dbReference>
<comment type="caution">
    <text evidence="1">The sequence shown here is derived from an EMBL/GenBank/DDBJ whole genome shotgun (WGS) entry which is preliminary data.</text>
</comment>
<name>A0ACB8Y247_ARCLA</name>
<protein>
    <submittedName>
        <fullName evidence="1">Uncharacterized protein</fullName>
    </submittedName>
</protein>
<dbReference type="Proteomes" id="UP001055879">
    <property type="component" value="Linkage Group LG14"/>
</dbReference>
<evidence type="ECO:0000313" key="1">
    <source>
        <dbReference type="EMBL" id="KAI3677611.1"/>
    </source>
</evidence>
<sequence>MITCLIVKNANPACHHSGMQSGYRPFVAWSLKCTRTTNKGRFAQLIPDKNNKRGSCELTQTKELLFIIHKSHYWLYYGPATRINMLV</sequence>
<evidence type="ECO:0000313" key="2">
    <source>
        <dbReference type="Proteomes" id="UP001055879"/>
    </source>
</evidence>
<gene>
    <name evidence="1" type="ORF">L6452_36877</name>
</gene>
<proteinExistence type="predicted"/>
<reference evidence="1 2" key="2">
    <citation type="journal article" date="2022" name="Mol. Ecol. Resour.">
        <title>The genomes of chicory, endive, great burdock and yacon provide insights into Asteraceae paleo-polyploidization history and plant inulin production.</title>
        <authorList>
            <person name="Fan W."/>
            <person name="Wang S."/>
            <person name="Wang H."/>
            <person name="Wang A."/>
            <person name="Jiang F."/>
            <person name="Liu H."/>
            <person name="Zhao H."/>
            <person name="Xu D."/>
            <person name="Zhang Y."/>
        </authorList>
    </citation>
    <scope>NUCLEOTIDE SEQUENCE [LARGE SCALE GENOMIC DNA]</scope>
    <source>
        <strain evidence="2">cv. Niubang</strain>
    </source>
</reference>
<keyword evidence="2" id="KW-1185">Reference proteome</keyword>
<accession>A0ACB8Y247</accession>